<evidence type="ECO:0000256" key="1">
    <source>
        <dbReference type="SAM" id="Coils"/>
    </source>
</evidence>
<evidence type="ECO:0000313" key="4">
    <source>
        <dbReference type="Proteomes" id="UP001170717"/>
    </source>
</evidence>
<dbReference type="InterPro" id="IPR038729">
    <property type="entry name" value="Rad50/SbcC_AAA"/>
</dbReference>
<dbReference type="Pfam" id="PF13476">
    <property type="entry name" value="AAA_23"/>
    <property type="match status" value="1"/>
</dbReference>
<evidence type="ECO:0000259" key="2">
    <source>
        <dbReference type="Pfam" id="PF13476"/>
    </source>
</evidence>
<dbReference type="InterPro" id="IPR027417">
    <property type="entry name" value="P-loop_NTPase"/>
</dbReference>
<sequence>MQLKSLTIENFGIYKGVHTVDLTVTEEKPIVLFGGLNGGGKTTFLDALQLVLYGKHAKCSNRGTQAFGSFLAGTKNRFSEQSESVSLTLEFTHKAETDEYIFIVKRSWSVASSPENTKDKLKVFCNGEVDEFVSSNWDDFVNEFIPQSLSDLFFFDGEKIENLANPERSSELIQTGLENLLGLDLLTQLRSDLTVIEKERKKSNIDENLIKRVSDCEDEIGEHDIVLRSLRNEVAGLEKDISGLNLAINKARQTARISGAHLIEERDSIKFELGAIDRQLKDNLQQRVKIDAGACPLGLIPKLLDETKQQIAIEAKAKQAKELDASISEYEEQILSTLTQGNVDNDTLNAINKLVDDNQSERRSFAASNCYINLPLSIFTGLDERIASEQAERRKLIKAREELKEKEALYGKQEEAIPDYNDVKAILSELAALEAEFESKSTLLEHSKGLLAQAIAKRDVLNTRYTGLLTQQNKDTFEQKRALQVCDHVNKLKATMHGFAKSMIKENIALIERKIAEKFIGLTRKDSLITYVSVDTETFTLTLLSQEGGELAPGRLSAGERQLLAIAILSALAEASGKELPTVIDTPLGRLDGKHRTKLIKNYFPKAASQVLLLSTDEEITGQYYDDLKSYVNREYQIAFDEESKSSTISEGYFNG</sequence>
<dbReference type="InterPro" id="IPR017599">
    <property type="entry name" value="DNA_S_DndD"/>
</dbReference>
<dbReference type="AlphaFoldDB" id="A0AAW7Z3I6"/>
<dbReference type="EMBL" id="JAUOQI010000005">
    <property type="protein sequence ID" value="MDO6577620.1"/>
    <property type="molecule type" value="Genomic_DNA"/>
</dbReference>
<evidence type="ECO:0000313" key="3">
    <source>
        <dbReference type="EMBL" id="MDO6577620.1"/>
    </source>
</evidence>
<dbReference type="GO" id="GO:0006302">
    <property type="term" value="P:double-strand break repair"/>
    <property type="evidence" value="ECO:0007669"/>
    <property type="project" value="InterPro"/>
</dbReference>
<dbReference type="Proteomes" id="UP001170717">
    <property type="component" value="Unassembled WGS sequence"/>
</dbReference>
<gene>
    <name evidence="3" type="primary">dndD</name>
    <name evidence="3" type="ORF">Q4527_09450</name>
</gene>
<dbReference type="GO" id="GO:0016887">
    <property type="term" value="F:ATP hydrolysis activity"/>
    <property type="evidence" value="ECO:0007669"/>
    <property type="project" value="InterPro"/>
</dbReference>
<feature type="coiled-coil region" evidence="1">
    <location>
        <begin position="386"/>
        <end position="416"/>
    </location>
</feature>
<proteinExistence type="predicted"/>
<feature type="domain" description="Rad50/SbcC-type AAA" evidence="2">
    <location>
        <begin position="5"/>
        <end position="233"/>
    </location>
</feature>
<name>A0AAW7Z3I6_9ALTE</name>
<feature type="coiled-coil region" evidence="1">
    <location>
        <begin position="227"/>
        <end position="254"/>
    </location>
</feature>
<keyword evidence="1" id="KW-0175">Coiled coil</keyword>
<dbReference type="NCBIfam" id="TIGR03185">
    <property type="entry name" value="DNA_S_dndD"/>
    <property type="match status" value="1"/>
</dbReference>
<dbReference type="PANTHER" id="PTHR32114:SF2">
    <property type="entry name" value="ABC TRANSPORTER ABCH.3"/>
    <property type="match status" value="1"/>
</dbReference>
<dbReference type="Gene3D" id="3.40.50.300">
    <property type="entry name" value="P-loop containing nucleotide triphosphate hydrolases"/>
    <property type="match status" value="2"/>
</dbReference>
<dbReference type="PANTHER" id="PTHR32114">
    <property type="entry name" value="ABC TRANSPORTER ABCH.3"/>
    <property type="match status" value="1"/>
</dbReference>
<comment type="caution">
    <text evidence="3">The sequence shown here is derived from an EMBL/GenBank/DDBJ whole genome shotgun (WGS) entry which is preliminary data.</text>
</comment>
<reference evidence="3" key="1">
    <citation type="submission" date="2023-07" db="EMBL/GenBank/DDBJ databases">
        <title>Genome content predicts the carbon catabolic preferences of heterotrophic bacteria.</title>
        <authorList>
            <person name="Gralka M."/>
        </authorList>
    </citation>
    <scope>NUCLEOTIDE SEQUENCE</scope>
    <source>
        <strain evidence="3">F2M12</strain>
    </source>
</reference>
<protein>
    <submittedName>
        <fullName evidence="3">DNA sulfur modification protein DndD</fullName>
    </submittedName>
</protein>
<accession>A0AAW7Z3I6</accession>
<dbReference type="RefSeq" id="WP_061996751.1">
    <property type="nucleotide sequence ID" value="NZ_JAUOQI010000005.1"/>
</dbReference>
<organism evidence="3 4">
    <name type="scientific">Alteromonas stellipolaris</name>
    <dbReference type="NCBI Taxonomy" id="233316"/>
    <lineage>
        <taxon>Bacteria</taxon>
        <taxon>Pseudomonadati</taxon>
        <taxon>Pseudomonadota</taxon>
        <taxon>Gammaproteobacteria</taxon>
        <taxon>Alteromonadales</taxon>
        <taxon>Alteromonadaceae</taxon>
        <taxon>Alteromonas/Salinimonas group</taxon>
        <taxon>Alteromonas</taxon>
    </lineage>
</organism>
<dbReference type="SUPFAM" id="SSF52540">
    <property type="entry name" value="P-loop containing nucleoside triphosphate hydrolases"/>
    <property type="match status" value="1"/>
</dbReference>